<dbReference type="STRING" id="1454001.AW08_00518"/>
<proteinExistence type="predicted"/>
<evidence type="ECO:0000256" key="1">
    <source>
        <dbReference type="SAM" id="Phobius"/>
    </source>
</evidence>
<organism evidence="2 3">
    <name type="scientific">Candidatus Accumulibacter adjunctus</name>
    <dbReference type="NCBI Taxonomy" id="1454001"/>
    <lineage>
        <taxon>Bacteria</taxon>
        <taxon>Pseudomonadati</taxon>
        <taxon>Pseudomonadota</taxon>
        <taxon>Betaproteobacteria</taxon>
        <taxon>Candidatus Accumulibacter</taxon>
    </lineage>
</organism>
<keyword evidence="1" id="KW-0472">Membrane</keyword>
<feature type="transmembrane region" description="Helical" evidence="1">
    <location>
        <begin position="6"/>
        <end position="26"/>
    </location>
</feature>
<keyword evidence="1" id="KW-0812">Transmembrane</keyword>
<keyword evidence="3" id="KW-1185">Reference proteome</keyword>
<dbReference type="PATRIC" id="fig|1454001.3.peg.482"/>
<protein>
    <submittedName>
        <fullName evidence="2">Uncharacterized protein</fullName>
    </submittedName>
</protein>
<evidence type="ECO:0000313" key="2">
    <source>
        <dbReference type="EMBL" id="EXI69309.1"/>
    </source>
</evidence>
<keyword evidence="1" id="KW-1133">Transmembrane helix</keyword>
<name>A0A011PSG6_9PROT</name>
<accession>A0A011PSG6</accession>
<gene>
    <name evidence="2" type="ORF">AW08_00518</name>
</gene>
<sequence length="100" mass="10915">MNEQQSGNVFVPICLLAVAMVVWSGFQASQLYQERSSLANLRSNQETTFRNAEKMRAQLEALASGTQKLATAGNRNAQAVVSALQQHGITINPEAQKPQQ</sequence>
<evidence type="ECO:0000313" key="3">
    <source>
        <dbReference type="Proteomes" id="UP000020218"/>
    </source>
</evidence>
<dbReference type="Proteomes" id="UP000020218">
    <property type="component" value="Unassembled WGS sequence"/>
</dbReference>
<dbReference type="EMBL" id="JFAX01000002">
    <property type="protein sequence ID" value="EXI69309.1"/>
    <property type="molecule type" value="Genomic_DNA"/>
</dbReference>
<dbReference type="AlphaFoldDB" id="A0A011PSG6"/>
<reference evidence="2" key="1">
    <citation type="submission" date="2014-02" db="EMBL/GenBank/DDBJ databases">
        <title>Expanding our view of genomic diversity in Candidatus Accumulibacter clades.</title>
        <authorList>
            <person name="Skennerton C.T."/>
            <person name="Barr J.J."/>
            <person name="Slater F.R."/>
            <person name="Bond P.L."/>
            <person name="Tyson G.W."/>
        </authorList>
    </citation>
    <scope>NUCLEOTIDE SEQUENCE [LARGE SCALE GENOMIC DNA]</scope>
</reference>
<comment type="caution">
    <text evidence="2">The sequence shown here is derived from an EMBL/GenBank/DDBJ whole genome shotgun (WGS) entry which is preliminary data.</text>
</comment>